<keyword evidence="6 8" id="KW-1133">Transmembrane helix</keyword>
<evidence type="ECO:0000256" key="4">
    <source>
        <dbReference type="ARBA" id="ARBA00022679"/>
    </source>
</evidence>
<feature type="transmembrane region" description="Helical" evidence="8">
    <location>
        <begin position="172"/>
        <end position="202"/>
    </location>
</feature>
<feature type="transmembrane region" description="Helical" evidence="8">
    <location>
        <begin position="300"/>
        <end position="317"/>
    </location>
</feature>
<evidence type="ECO:0000256" key="5">
    <source>
        <dbReference type="ARBA" id="ARBA00022692"/>
    </source>
</evidence>
<dbReference type="AlphaFoldDB" id="A0A0G0M1S1"/>
<evidence type="ECO:0000256" key="6">
    <source>
        <dbReference type="ARBA" id="ARBA00022989"/>
    </source>
</evidence>
<keyword evidence="2" id="KW-1003">Cell membrane</keyword>
<gene>
    <name evidence="10" type="ORF">UT23_C0005G0061</name>
</gene>
<dbReference type="EMBL" id="LBWA01000005">
    <property type="protein sequence ID" value="KKQ98138.1"/>
    <property type="molecule type" value="Genomic_DNA"/>
</dbReference>
<feature type="transmembrane region" description="Helical" evidence="8">
    <location>
        <begin position="276"/>
        <end position="293"/>
    </location>
</feature>
<feature type="transmembrane region" description="Helical" evidence="8">
    <location>
        <begin position="12"/>
        <end position="32"/>
    </location>
</feature>
<dbReference type="PANTHER" id="PTHR33908:SF11">
    <property type="entry name" value="MEMBRANE PROTEIN"/>
    <property type="match status" value="1"/>
</dbReference>
<name>A0A0G0M1S1_9BACT</name>
<evidence type="ECO:0000256" key="2">
    <source>
        <dbReference type="ARBA" id="ARBA00022475"/>
    </source>
</evidence>
<evidence type="ECO:0000313" key="10">
    <source>
        <dbReference type="EMBL" id="KKQ98138.1"/>
    </source>
</evidence>
<evidence type="ECO:0000313" key="11">
    <source>
        <dbReference type="Proteomes" id="UP000034325"/>
    </source>
</evidence>
<sequence length="509" mass="58735">MKHIEKLFRKNKFIFLLLAAIFIVAIIVRFAYFPRNVYFSYDQARDFYFAEDILKGDLRIIGPPSAASDKLFPGPLSLYIYAFIQFLFGKDPEIYSIFFRLYNALGIFLVYVIGTKLFNKKVGVLSASLYAFSYEQSQYTLLMSHQPLAVLSVLFMYLGLTMLLFEKKVKGLIIAALGLGLSIQFHYVYIFIITSVLALVYLLRKQIPKLTPKYILKAVFLFLACLLTYIISELRFNFRFITTLFSSSTNSMLHLNEAFYVANRFIYDSFLADYKYTIYVLILILAIFAYVIFKTKFKEKGLFLLLWFVGGILPSLISGTKGYYYSASASVSLLIFFSTIVVIAYRSHKILASILFLAILFNNYFLMVDQNPKGPNLEIVIQPGMLLPEEKKALDYIYQNANQKPFTVNALTVPLNINTTWSYIFEWYGKENYGYLPIWSVKPAEGFPGNLVYESSRSKLPDTQFVIIEPLNGIRDVDKAKFFAEESYFTRVVEEKEFGTITVQKREKI</sequence>
<dbReference type="InterPro" id="IPR050297">
    <property type="entry name" value="LipidA_mod_glycosyltrf_83"/>
</dbReference>
<reference evidence="10 11" key="1">
    <citation type="journal article" date="2015" name="Nature">
        <title>rRNA introns, odd ribosomes, and small enigmatic genomes across a large radiation of phyla.</title>
        <authorList>
            <person name="Brown C.T."/>
            <person name="Hug L.A."/>
            <person name="Thomas B.C."/>
            <person name="Sharon I."/>
            <person name="Castelle C.J."/>
            <person name="Singh A."/>
            <person name="Wilkins M.J."/>
            <person name="Williams K.H."/>
            <person name="Banfield J.F."/>
        </authorList>
    </citation>
    <scope>NUCLEOTIDE SEQUENCE [LARGE SCALE GENOMIC DNA]</scope>
</reference>
<accession>A0A0G0M1S1</accession>
<evidence type="ECO:0000256" key="3">
    <source>
        <dbReference type="ARBA" id="ARBA00022676"/>
    </source>
</evidence>
<evidence type="ECO:0000256" key="1">
    <source>
        <dbReference type="ARBA" id="ARBA00004651"/>
    </source>
</evidence>
<dbReference type="InterPro" id="IPR038731">
    <property type="entry name" value="RgtA/B/C-like"/>
</dbReference>
<feature type="transmembrane region" description="Helical" evidence="8">
    <location>
        <begin position="323"/>
        <end position="343"/>
    </location>
</feature>
<comment type="subcellular location">
    <subcellularLocation>
        <location evidence="1">Cell membrane</location>
        <topology evidence="1">Multi-pass membrane protein</topology>
    </subcellularLocation>
</comment>
<evidence type="ECO:0000256" key="7">
    <source>
        <dbReference type="ARBA" id="ARBA00023136"/>
    </source>
</evidence>
<evidence type="ECO:0000259" key="9">
    <source>
        <dbReference type="Pfam" id="PF13231"/>
    </source>
</evidence>
<dbReference type="Pfam" id="PF13231">
    <property type="entry name" value="PMT_2"/>
    <property type="match status" value="1"/>
</dbReference>
<dbReference type="PANTHER" id="PTHR33908">
    <property type="entry name" value="MANNOSYLTRANSFERASE YKCB-RELATED"/>
    <property type="match status" value="1"/>
</dbReference>
<feature type="domain" description="Glycosyltransferase RgtA/B/C/D-like" evidence="9">
    <location>
        <begin position="75"/>
        <end position="229"/>
    </location>
</feature>
<evidence type="ECO:0000256" key="8">
    <source>
        <dbReference type="SAM" id="Phobius"/>
    </source>
</evidence>
<keyword evidence="7 8" id="KW-0472">Membrane</keyword>
<dbReference type="GO" id="GO:0009103">
    <property type="term" value="P:lipopolysaccharide biosynthetic process"/>
    <property type="evidence" value="ECO:0007669"/>
    <property type="project" value="UniProtKB-ARBA"/>
</dbReference>
<feature type="transmembrane region" description="Helical" evidence="8">
    <location>
        <begin position="214"/>
        <end position="231"/>
    </location>
</feature>
<keyword evidence="5 8" id="KW-0812">Transmembrane</keyword>
<feature type="transmembrane region" description="Helical" evidence="8">
    <location>
        <begin position="101"/>
        <end position="119"/>
    </location>
</feature>
<feature type="transmembrane region" description="Helical" evidence="8">
    <location>
        <begin position="350"/>
        <end position="367"/>
    </location>
</feature>
<keyword evidence="3" id="KW-0328">Glycosyltransferase</keyword>
<proteinExistence type="predicted"/>
<protein>
    <submittedName>
        <fullName evidence="10">Glycosyl transferase family 39</fullName>
    </submittedName>
</protein>
<organism evidence="10 11">
    <name type="scientific">Candidatus Woesebacteria bacterium GW2011_GWA1_39_12</name>
    <dbReference type="NCBI Taxonomy" id="1618549"/>
    <lineage>
        <taxon>Bacteria</taxon>
        <taxon>Candidatus Woeseibacteriota</taxon>
    </lineage>
</organism>
<feature type="transmembrane region" description="Helical" evidence="8">
    <location>
        <begin position="139"/>
        <end position="160"/>
    </location>
</feature>
<dbReference type="Proteomes" id="UP000034325">
    <property type="component" value="Unassembled WGS sequence"/>
</dbReference>
<comment type="caution">
    <text evidence="10">The sequence shown here is derived from an EMBL/GenBank/DDBJ whole genome shotgun (WGS) entry which is preliminary data.</text>
</comment>
<keyword evidence="4 10" id="KW-0808">Transferase</keyword>
<dbReference type="GO" id="GO:0016763">
    <property type="term" value="F:pentosyltransferase activity"/>
    <property type="evidence" value="ECO:0007669"/>
    <property type="project" value="TreeGrafter"/>
</dbReference>
<dbReference type="GO" id="GO:0005886">
    <property type="term" value="C:plasma membrane"/>
    <property type="evidence" value="ECO:0007669"/>
    <property type="project" value="UniProtKB-SubCell"/>
</dbReference>